<dbReference type="InterPro" id="IPR021253">
    <property type="entry name" value="ZrgA-like"/>
</dbReference>
<evidence type="ECO:0008006" key="5">
    <source>
        <dbReference type="Google" id="ProtNLM"/>
    </source>
</evidence>
<dbReference type="AlphaFoldDB" id="A0A1H2EH24"/>
<gene>
    <name evidence="3" type="ORF">SAMN05216210_0719</name>
</gene>
<proteinExistence type="predicted"/>
<dbReference type="Proteomes" id="UP000243924">
    <property type="component" value="Chromosome I"/>
</dbReference>
<reference evidence="4" key="1">
    <citation type="submission" date="2016-10" db="EMBL/GenBank/DDBJ databases">
        <authorList>
            <person name="Varghese N."/>
            <person name="Submissions S."/>
        </authorList>
    </citation>
    <scope>NUCLEOTIDE SEQUENCE [LARGE SCALE GENOMIC DNA]</scope>
    <source>
        <strain evidence="4">CECT 8338</strain>
    </source>
</reference>
<dbReference type="RefSeq" id="WP_092384223.1">
    <property type="nucleotide sequence ID" value="NZ_LT629787.1"/>
</dbReference>
<accession>A0A1H2EH24</accession>
<evidence type="ECO:0000256" key="2">
    <source>
        <dbReference type="SAM" id="SignalP"/>
    </source>
</evidence>
<dbReference type="Pfam" id="PF10986">
    <property type="entry name" value="ZrgA"/>
    <property type="match status" value="1"/>
</dbReference>
<name>A0A1H2EH24_9GAMM</name>
<protein>
    <recommendedName>
        <fullName evidence="5">DUF2796 domain-containing protein</fullName>
    </recommendedName>
</protein>
<feature type="chain" id="PRO_5009273006" description="DUF2796 domain-containing protein" evidence="2">
    <location>
        <begin position="22"/>
        <end position="207"/>
    </location>
</feature>
<feature type="signal peptide" evidence="2">
    <location>
        <begin position="1"/>
        <end position="21"/>
    </location>
</feature>
<evidence type="ECO:0000256" key="1">
    <source>
        <dbReference type="SAM" id="MobiDB-lite"/>
    </source>
</evidence>
<dbReference type="STRING" id="1434072.SAMN05216210_0719"/>
<keyword evidence="2" id="KW-0732">Signal</keyword>
<feature type="region of interest" description="Disordered" evidence="1">
    <location>
        <begin position="23"/>
        <end position="42"/>
    </location>
</feature>
<dbReference type="EMBL" id="LT629787">
    <property type="protein sequence ID" value="SDT94436.1"/>
    <property type="molecule type" value="Genomic_DNA"/>
</dbReference>
<sequence length="207" mass="22153">MRVLPLIAGGLLTSLAFALHAHSDHGHGHTEHDHDKHQHDHGDSLAAHAHGVAHLNLVLQGAELAVELDSPADNILGFEYLPTSNADKATAKAAMDTLRQADAIISLPSTADCALDDVTLKSPIFAALEQEHHHGHDHDHQHEDGKSAHNDISAQYQFTCSNPDALSAVEVSLFEHFPRTETVILQAITPGGQQGGELSAGNNSIRF</sequence>
<organism evidence="3 4">
    <name type="scientific">Halopseudomonas salegens</name>
    <dbReference type="NCBI Taxonomy" id="1434072"/>
    <lineage>
        <taxon>Bacteria</taxon>
        <taxon>Pseudomonadati</taxon>
        <taxon>Pseudomonadota</taxon>
        <taxon>Gammaproteobacteria</taxon>
        <taxon>Pseudomonadales</taxon>
        <taxon>Pseudomonadaceae</taxon>
        <taxon>Halopseudomonas</taxon>
    </lineage>
</organism>
<dbReference type="OrthoDB" id="7346546at2"/>
<evidence type="ECO:0000313" key="3">
    <source>
        <dbReference type="EMBL" id="SDT94436.1"/>
    </source>
</evidence>
<keyword evidence="4" id="KW-1185">Reference proteome</keyword>
<evidence type="ECO:0000313" key="4">
    <source>
        <dbReference type="Proteomes" id="UP000243924"/>
    </source>
</evidence>